<protein>
    <submittedName>
        <fullName evidence="1">Uncharacterized protein</fullName>
    </submittedName>
</protein>
<evidence type="ECO:0000313" key="2">
    <source>
        <dbReference type="Proteomes" id="UP000823775"/>
    </source>
</evidence>
<gene>
    <name evidence="1" type="ORF">HAX54_043742</name>
</gene>
<evidence type="ECO:0000313" key="1">
    <source>
        <dbReference type="EMBL" id="MCE2055918.1"/>
    </source>
</evidence>
<organism evidence="1 2">
    <name type="scientific">Datura stramonium</name>
    <name type="common">Jimsonweed</name>
    <name type="synonym">Common thornapple</name>
    <dbReference type="NCBI Taxonomy" id="4076"/>
    <lineage>
        <taxon>Eukaryota</taxon>
        <taxon>Viridiplantae</taxon>
        <taxon>Streptophyta</taxon>
        <taxon>Embryophyta</taxon>
        <taxon>Tracheophyta</taxon>
        <taxon>Spermatophyta</taxon>
        <taxon>Magnoliopsida</taxon>
        <taxon>eudicotyledons</taxon>
        <taxon>Gunneridae</taxon>
        <taxon>Pentapetalae</taxon>
        <taxon>asterids</taxon>
        <taxon>lamiids</taxon>
        <taxon>Solanales</taxon>
        <taxon>Solanaceae</taxon>
        <taxon>Solanoideae</taxon>
        <taxon>Datureae</taxon>
        <taxon>Datura</taxon>
    </lineage>
</organism>
<comment type="caution">
    <text evidence="1">The sequence shown here is derived from an EMBL/GenBank/DDBJ whole genome shotgun (WGS) entry which is preliminary data.</text>
</comment>
<feature type="non-terminal residue" evidence="1">
    <location>
        <position position="1"/>
    </location>
</feature>
<reference evidence="1 2" key="1">
    <citation type="journal article" date="2021" name="BMC Genomics">
        <title>Datura genome reveals duplications of psychoactive alkaloid biosynthetic genes and high mutation rate following tissue culture.</title>
        <authorList>
            <person name="Rajewski A."/>
            <person name="Carter-House D."/>
            <person name="Stajich J."/>
            <person name="Litt A."/>
        </authorList>
    </citation>
    <scope>NUCLEOTIDE SEQUENCE [LARGE SCALE GENOMIC DNA]</scope>
    <source>
        <strain evidence="1">AR-01</strain>
    </source>
</reference>
<sequence length="64" mass="7390">PLSGRTTCREMWKEPPESYLPLRRMFWMWSLGHRINNFPTVNVEKLNPPSSPTPSLPISSGHNI</sequence>
<dbReference type="EMBL" id="JACEIK010006585">
    <property type="protein sequence ID" value="MCE2055918.1"/>
    <property type="molecule type" value="Genomic_DNA"/>
</dbReference>
<name>A0ABS8W3H3_DATST</name>
<dbReference type="Proteomes" id="UP000823775">
    <property type="component" value="Unassembled WGS sequence"/>
</dbReference>
<keyword evidence="2" id="KW-1185">Reference proteome</keyword>
<accession>A0ABS8W3H3</accession>
<proteinExistence type="predicted"/>